<protein>
    <recommendedName>
        <fullName evidence="1">PD-(D/E)XK nuclease-like domain-containing protein</fullName>
    </recommendedName>
</protein>
<comment type="caution">
    <text evidence="2">The sequence shown here is derived from an EMBL/GenBank/DDBJ whole genome shotgun (WGS) entry which is preliminary data.</text>
</comment>
<dbReference type="Proteomes" id="UP000717696">
    <property type="component" value="Unassembled WGS sequence"/>
</dbReference>
<accession>A0A9P9DHN8</accession>
<name>A0A9P9DHN8_9HYPO</name>
<feature type="domain" description="PD-(D/E)XK nuclease-like" evidence="1">
    <location>
        <begin position="11"/>
        <end position="125"/>
    </location>
</feature>
<organism evidence="2 3">
    <name type="scientific">Dactylonectria estremocensis</name>
    <dbReference type="NCBI Taxonomy" id="1079267"/>
    <lineage>
        <taxon>Eukaryota</taxon>
        <taxon>Fungi</taxon>
        <taxon>Dikarya</taxon>
        <taxon>Ascomycota</taxon>
        <taxon>Pezizomycotina</taxon>
        <taxon>Sordariomycetes</taxon>
        <taxon>Hypocreomycetidae</taxon>
        <taxon>Hypocreales</taxon>
        <taxon>Nectriaceae</taxon>
        <taxon>Dactylonectria</taxon>
    </lineage>
</organism>
<dbReference type="InterPro" id="IPR046797">
    <property type="entry name" value="PDDEXK_12"/>
</dbReference>
<dbReference type="Pfam" id="PF20516">
    <property type="entry name" value="PDDEXK_12"/>
    <property type="match status" value="1"/>
</dbReference>
<evidence type="ECO:0000313" key="2">
    <source>
        <dbReference type="EMBL" id="KAH7119391.1"/>
    </source>
</evidence>
<sequence length="147" mass="16287">MCWCLGERPEDAKADYAMFLEPPNDSKLAMSLLRYRQLRPACHRATHIQLSDEASTPVAIGIETKSSKSDGSIMGSAQLATWLRAQFRHLESLPNHGSQGLLIIPIILVQGATWRVDFAQRTESCTVCFCHCLPPLSLPGSSYLYPP</sequence>
<gene>
    <name evidence="2" type="ORF">B0J13DRAFT_568836</name>
</gene>
<dbReference type="AlphaFoldDB" id="A0A9P9DHN8"/>
<dbReference type="OrthoDB" id="4161186at2759"/>
<evidence type="ECO:0000259" key="1">
    <source>
        <dbReference type="Pfam" id="PF20516"/>
    </source>
</evidence>
<evidence type="ECO:0000313" key="3">
    <source>
        <dbReference type="Proteomes" id="UP000717696"/>
    </source>
</evidence>
<reference evidence="2" key="1">
    <citation type="journal article" date="2021" name="Nat. Commun.">
        <title>Genetic determinants of endophytism in the Arabidopsis root mycobiome.</title>
        <authorList>
            <person name="Mesny F."/>
            <person name="Miyauchi S."/>
            <person name="Thiergart T."/>
            <person name="Pickel B."/>
            <person name="Atanasova L."/>
            <person name="Karlsson M."/>
            <person name="Huettel B."/>
            <person name="Barry K.W."/>
            <person name="Haridas S."/>
            <person name="Chen C."/>
            <person name="Bauer D."/>
            <person name="Andreopoulos W."/>
            <person name="Pangilinan J."/>
            <person name="LaButti K."/>
            <person name="Riley R."/>
            <person name="Lipzen A."/>
            <person name="Clum A."/>
            <person name="Drula E."/>
            <person name="Henrissat B."/>
            <person name="Kohler A."/>
            <person name="Grigoriev I.V."/>
            <person name="Martin F.M."/>
            <person name="Hacquard S."/>
        </authorList>
    </citation>
    <scope>NUCLEOTIDE SEQUENCE</scope>
    <source>
        <strain evidence="2">MPI-CAGE-AT-0021</strain>
    </source>
</reference>
<dbReference type="EMBL" id="JAGMUU010000030">
    <property type="protein sequence ID" value="KAH7119391.1"/>
    <property type="molecule type" value="Genomic_DNA"/>
</dbReference>
<keyword evidence="3" id="KW-1185">Reference proteome</keyword>
<proteinExistence type="predicted"/>